<keyword evidence="1" id="KW-1133">Transmembrane helix</keyword>
<evidence type="ECO:0000313" key="2">
    <source>
        <dbReference type="EMBL" id="KAK0410914.1"/>
    </source>
</evidence>
<proteinExistence type="predicted"/>
<dbReference type="Proteomes" id="UP001175271">
    <property type="component" value="Unassembled WGS sequence"/>
</dbReference>
<accession>A0AA39LVK4</accession>
<dbReference type="AlphaFoldDB" id="A0AA39LVK4"/>
<sequence>MGRLAARRIRWTPDGEAVICGLTIESAATHKIAAMSLSSTLFLLFALSGSAAAIQCYSGSQLQVIECPSLSCIKQTLGFDTVRYCDGTGVSSICQTYRIFDSCQSISNLGYICCCSDQLCNSSSTLGVGLVLILLVTKFLFF</sequence>
<feature type="transmembrane region" description="Helical" evidence="1">
    <location>
        <begin position="123"/>
        <end position="141"/>
    </location>
</feature>
<protein>
    <submittedName>
        <fullName evidence="2">Uncharacterized protein</fullName>
    </submittedName>
</protein>
<name>A0AA39LVK4_9BILA</name>
<keyword evidence="1" id="KW-0812">Transmembrane</keyword>
<evidence type="ECO:0000313" key="3">
    <source>
        <dbReference type="Proteomes" id="UP001175271"/>
    </source>
</evidence>
<gene>
    <name evidence="2" type="ORF">QR680_005392</name>
</gene>
<keyword evidence="3" id="KW-1185">Reference proteome</keyword>
<organism evidence="2 3">
    <name type="scientific">Steinernema hermaphroditum</name>
    <dbReference type="NCBI Taxonomy" id="289476"/>
    <lineage>
        <taxon>Eukaryota</taxon>
        <taxon>Metazoa</taxon>
        <taxon>Ecdysozoa</taxon>
        <taxon>Nematoda</taxon>
        <taxon>Chromadorea</taxon>
        <taxon>Rhabditida</taxon>
        <taxon>Tylenchina</taxon>
        <taxon>Panagrolaimomorpha</taxon>
        <taxon>Strongyloidoidea</taxon>
        <taxon>Steinernematidae</taxon>
        <taxon>Steinernema</taxon>
    </lineage>
</organism>
<dbReference type="EMBL" id="JAUCMV010000003">
    <property type="protein sequence ID" value="KAK0410914.1"/>
    <property type="molecule type" value="Genomic_DNA"/>
</dbReference>
<evidence type="ECO:0000256" key="1">
    <source>
        <dbReference type="SAM" id="Phobius"/>
    </source>
</evidence>
<comment type="caution">
    <text evidence="2">The sequence shown here is derived from an EMBL/GenBank/DDBJ whole genome shotgun (WGS) entry which is preliminary data.</text>
</comment>
<keyword evidence="1" id="KW-0472">Membrane</keyword>
<reference evidence="2" key="1">
    <citation type="submission" date="2023-06" db="EMBL/GenBank/DDBJ databases">
        <title>Genomic analysis of the entomopathogenic nematode Steinernema hermaphroditum.</title>
        <authorList>
            <person name="Schwarz E.M."/>
            <person name="Heppert J.K."/>
            <person name="Baniya A."/>
            <person name="Schwartz H.T."/>
            <person name="Tan C.-H."/>
            <person name="Antoshechkin I."/>
            <person name="Sternberg P.W."/>
            <person name="Goodrich-Blair H."/>
            <person name="Dillman A.R."/>
        </authorList>
    </citation>
    <scope>NUCLEOTIDE SEQUENCE</scope>
    <source>
        <strain evidence="2">PS9179</strain>
        <tissue evidence="2">Whole animal</tissue>
    </source>
</reference>